<dbReference type="AlphaFoldDB" id="A0A8T2XTA3"/>
<dbReference type="PANTHER" id="PTHR31917:SF147">
    <property type="entry name" value="AGENET DOMAIN-CONTAINING PROTEIN"/>
    <property type="match status" value="1"/>
</dbReference>
<dbReference type="PANTHER" id="PTHR31917">
    <property type="entry name" value="AGENET DOMAIN-CONTAINING PROTEIN-RELATED"/>
    <property type="match status" value="1"/>
</dbReference>
<gene>
    <name evidence="2" type="ORF">H0E87_019286</name>
</gene>
<dbReference type="SMART" id="SM00743">
    <property type="entry name" value="Agenet"/>
    <property type="match status" value="1"/>
</dbReference>
<accession>A0A8T2XTA3</accession>
<evidence type="ECO:0000313" key="3">
    <source>
        <dbReference type="Proteomes" id="UP000807159"/>
    </source>
</evidence>
<reference evidence="2" key="1">
    <citation type="journal article" date="2021" name="J. Hered.">
        <title>Genome Assembly of Salicaceae Populus deltoides (Eastern Cottonwood) I-69 Based on Nanopore Sequencing and Hi-C Technologies.</title>
        <authorList>
            <person name="Bai S."/>
            <person name="Wu H."/>
            <person name="Zhang J."/>
            <person name="Pan Z."/>
            <person name="Zhao W."/>
            <person name="Li Z."/>
            <person name="Tong C."/>
        </authorList>
    </citation>
    <scope>NUCLEOTIDE SEQUENCE</scope>
    <source>
        <tissue evidence="2">Leaf</tissue>
    </source>
</reference>
<organism evidence="2 3">
    <name type="scientific">Populus deltoides</name>
    <name type="common">Eastern poplar</name>
    <name type="synonym">Eastern cottonwood</name>
    <dbReference type="NCBI Taxonomy" id="3696"/>
    <lineage>
        <taxon>Eukaryota</taxon>
        <taxon>Viridiplantae</taxon>
        <taxon>Streptophyta</taxon>
        <taxon>Embryophyta</taxon>
        <taxon>Tracheophyta</taxon>
        <taxon>Spermatophyta</taxon>
        <taxon>Magnoliopsida</taxon>
        <taxon>eudicotyledons</taxon>
        <taxon>Gunneridae</taxon>
        <taxon>Pentapetalae</taxon>
        <taxon>rosids</taxon>
        <taxon>fabids</taxon>
        <taxon>Malpighiales</taxon>
        <taxon>Salicaceae</taxon>
        <taxon>Saliceae</taxon>
        <taxon>Populus</taxon>
    </lineage>
</organism>
<sequence length="112" mass="13455">MENDKFLVQYHNLVTDNETGSLREEAGASDIRPSHPRIQRPYAFELSEIVDAWYNDGWWMGCIVKVHNKLKYTVHFKTTEELEFELCELRPHQEWIDRNWFTVPKICSLYLH</sequence>
<dbReference type="InterPro" id="IPR008395">
    <property type="entry name" value="Agenet-like_dom"/>
</dbReference>
<feature type="domain" description="Agenet" evidence="1">
    <location>
        <begin position="42"/>
        <end position="97"/>
    </location>
</feature>
<evidence type="ECO:0000313" key="2">
    <source>
        <dbReference type="EMBL" id="KAH8496468.1"/>
    </source>
</evidence>
<comment type="caution">
    <text evidence="2">The sequence shown here is derived from an EMBL/GenBank/DDBJ whole genome shotgun (WGS) entry which is preliminary data.</text>
</comment>
<dbReference type="EMBL" id="JACEGQ020000010">
    <property type="protein sequence ID" value="KAH8496467.1"/>
    <property type="molecule type" value="Genomic_DNA"/>
</dbReference>
<dbReference type="InterPro" id="IPR014002">
    <property type="entry name" value="Agenet_dom_plant"/>
</dbReference>
<dbReference type="Pfam" id="PF05641">
    <property type="entry name" value="Agenet"/>
    <property type="match status" value="2"/>
</dbReference>
<evidence type="ECO:0000259" key="1">
    <source>
        <dbReference type="SMART" id="SM00743"/>
    </source>
</evidence>
<dbReference type="EMBL" id="JACEGQ020000010">
    <property type="protein sequence ID" value="KAH8496466.1"/>
    <property type="molecule type" value="Genomic_DNA"/>
</dbReference>
<proteinExistence type="predicted"/>
<protein>
    <recommendedName>
        <fullName evidence="1">Agenet domain-containing protein</fullName>
    </recommendedName>
</protein>
<name>A0A8T2XTA3_POPDE</name>
<dbReference type="EMBL" id="JACEGQ020000010">
    <property type="protein sequence ID" value="KAH8496468.1"/>
    <property type="molecule type" value="Genomic_DNA"/>
</dbReference>
<keyword evidence="3" id="KW-1185">Reference proteome</keyword>
<dbReference type="Proteomes" id="UP000807159">
    <property type="component" value="Chromosome 10"/>
</dbReference>